<evidence type="ECO:0000313" key="1">
    <source>
        <dbReference type="EMBL" id="KAH6928496.1"/>
    </source>
</evidence>
<name>A0ACB7S343_HYAAI</name>
<proteinExistence type="predicted"/>
<gene>
    <name evidence="1" type="ORF">HPB50_016833</name>
</gene>
<protein>
    <submittedName>
        <fullName evidence="1">Uncharacterized protein</fullName>
    </submittedName>
</protein>
<reference evidence="1" key="1">
    <citation type="submission" date="2020-05" db="EMBL/GenBank/DDBJ databases">
        <title>Large-scale comparative analyses of tick genomes elucidate their genetic diversity and vector capacities.</title>
        <authorList>
            <person name="Jia N."/>
            <person name="Wang J."/>
            <person name="Shi W."/>
            <person name="Du L."/>
            <person name="Sun Y."/>
            <person name="Zhan W."/>
            <person name="Jiang J."/>
            <person name="Wang Q."/>
            <person name="Zhang B."/>
            <person name="Ji P."/>
            <person name="Sakyi L.B."/>
            <person name="Cui X."/>
            <person name="Yuan T."/>
            <person name="Jiang B."/>
            <person name="Yang W."/>
            <person name="Lam T.T.-Y."/>
            <person name="Chang Q."/>
            <person name="Ding S."/>
            <person name="Wang X."/>
            <person name="Zhu J."/>
            <person name="Ruan X."/>
            <person name="Zhao L."/>
            <person name="Wei J."/>
            <person name="Que T."/>
            <person name="Du C."/>
            <person name="Cheng J."/>
            <person name="Dai P."/>
            <person name="Han X."/>
            <person name="Huang E."/>
            <person name="Gao Y."/>
            <person name="Liu J."/>
            <person name="Shao H."/>
            <person name="Ye R."/>
            <person name="Li L."/>
            <person name="Wei W."/>
            <person name="Wang X."/>
            <person name="Wang C."/>
            <person name="Yang T."/>
            <person name="Huo Q."/>
            <person name="Li W."/>
            <person name="Guo W."/>
            <person name="Chen H."/>
            <person name="Zhou L."/>
            <person name="Ni X."/>
            <person name="Tian J."/>
            <person name="Zhou Y."/>
            <person name="Sheng Y."/>
            <person name="Liu T."/>
            <person name="Pan Y."/>
            <person name="Xia L."/>
            <person name="Li J."/>
            <person name="Zhao F."/>
            <person name="Cao W."/>
        </authorList>
    </citation>
    <scope>NUCLEOTIDE SEQUENCE</scope>
    <source>
        <strain evidence="1">Hyas-2018</strain>
    </source>
</reference>
<keyword evidence="2" id="KW-1185">Reference proteome</keyword>
<accession>A0ACB7S343</accession>
<organism evidence="1 2">
    <name type="scientific">Hyalomma asiaticum</name>
    <name type="common">Tick</name>
    <dbReference type="NCBI Taxonomy" id="266040"/>
    <lineage>
        <taxon>Eukaryota</taxon>
        <taxon>Metazoa</taxon>
        <taxon>Ecdysozoa</taxon>
        <taxon>Arthropoda</taxon>
        <taxon>Chelicerata</taxon>
        <taxon>Arachnida</taxon>
        <taxon>Acari</taxon>
        <taxon>Parasitiformes</taxon>
        <taxon>Ixodida</taxon>
        <taxon>Ixodoidea</taxon>
        <taxon>Ixodidae</taxon>
        <taxon>Hyalomminae</taxon>
        <taxon>Hyalomma</taxon>
    </lineage>
</organism>
<dbReference type="Proteomes" id="UP000821845">
    <property type="component" value="Chromosome 6"/>
</dbReference>
<dbReference type="EMBL" id="CM023486">
    <property type="protein sequence ID" value="KAH6928496.1"/>
    <property type="molecule type" value="Genomic_DNA"/>
</dbReference>
<sequence length="107" mass="11641">MDEIRESDRCRTDVEHVLPGERPECLRANKQRNWERTDGEKNGGASKPPGERDEISTSAFGRHPSAVALDSSAAVAALPFSASDSGEPEEARSLLGNEKWESFIAAT</sequence>
<comment type="caution">
    <text evidence="1">The sequence shown here is derived from an EMBL/GenBank/DDBJ whole genome shotgun (WGS) entry which is preliminary data.</text>
</comment>
<evidence type="ECO:0000313" key="2">
    <source>
        <dbReference type="Proteomes" id="UP000821845"/>
    </source>
</evidence>